<name>A0A6A4HK18_9AGAR</name>
<dbReference type="InterPro" id="IPR052058">
    <property type="entry name" value="Alcohol_O-acetyltransferase"/>
</dbReference>
<dbReference type="Gene3D" id="3.30.559.10">
    <property type="entry name" value="Chloramphenicol acetyltransferase-like domain"/>
    <property type="match status" value="1"/>
</dbReference>
<gene>
    <name evidence="2" type="ORF">BT96DRAFT_920492</name>
</gene>
<evidence type="ECO:0008006" key="4">
    <source>
        <dbReference type="Google" id="ProtNLM"/>
    </source>
</evidence>
<dbReference type="EMBL" id="ML769476">
    <property type="protein sequence ID" value="KAE9398879.1"/>
    <property type="molecule type" value="Genomic_DNA"/>
</dbReference>
<reference evidence="2" key="1">
    <citation type="journal article" date="2019" name="Environ. Microbiol.">
        <title>Fungal ecological strategies reflected in gene transcription - a case study of two litter decomposers.</title>
        <authorList>
            <person name="Barbi F."/>
            <person name="Kohler A."/>
            <person name="Barry K."/>
            <person name="Baskaran P."/>
            <person name="Daum C."/>
            <person name="Fauchery L."/>
            <person name="Ihrmark K."/>
            <person name="Kuo A."/>
            <person name="LaButti K."/>
            <person name="Lipzen A."/>
            <person name="Morin E."/>
            <person name="Grigoriev I.V."/>
            <person name="Henrissat B."/>
            <person name="Lindahl B."/>
            <person name="Martin F."/>
        </authorList>
    </citation>
    <scope>NUCLEOTIDE SEQUENCE</scope>
    <source>
        <strain evidence="2">JB14</strain>
    </source>
</reference>
<dbReference type="InterPro" id="IPR023213">
    <property type="entry name" value="CAT-like_dom_sf"/>
</dbReference>
<sequence length="571" mass="63243">MASSNSNSDSRSKSQSSSAWETAHNESGRVEYSRPLGDSEYEYYVPAKQSGVGDIFLHASFSVPALHAARIMDPHRITVCWAVLRQNHPLLRARVKIIEEEPWFWFTPSKDVQHVLEEAKDSLTFNSLEKDELISNYLNGSRTLSDEKMSYMVISTPSTSNSSPQELKTYNLLLCAPHYIGDGSSLHQCVHDLFELLVGERETEDLLKLNETAVDWVNRLPPPLESRIPPAAKVARLKVRFAEVGNHTLRQVRPQKTVVFEKSFSVEQTKNILARCKHHGVTINNLLFALCGVAWGRTHVGKVGKDPMMYTALNLRPYLSPLPTSSNEETYFFLALSLHLTSCFRLWGRAKQVQSQVGRATGAVGSPTEREILKTWVGYRALMGATERAERVRRMMGRQAAASPSTSLPKSINEVHTSWRRGPEAQCTVKLPPAPSAALFDLSLIGNLDKLYTQVKSYSATQTSSASASLSSSLSQASIVSTARATASPSTAMSYGDTPGLKPEQLIHITSVTTASRLKPSGLLILSHTFNRRLWIHLCWDVEGFPKKGSGDKDGGEVERFWEALGGAVEE</sequence>
<evidence type="ECO:0000313" key="2">
    <source>
        <dbReference type="EMBL" id="KAE9398879.1"/>
    </source>
</evidence>
<feature type="non-terminal residue" evidence="2">
    <location>
        <position position="571"/>
    </location>
</feature>
<feature type="region of interest" description="Disordered" evidence="1">
    <location>
        <begin position="1"/>
        <end position="33"/>
    </location>
</feature>
<feature type="compositionally biased region" description="Low complexity" evidence="1">
    <location>
        <begin position="1"/>
        <end position="18"/>
    </location>
</feature>
<protein>
    <recommendedName>
        <fullName evidence="4">CoA-dependent acyltransferase</fullName>
    </recommendedName>
</protein>
<evidence type="ECO:0000313" key="3">
    <source>
        <dbReference type="Proteomes" id="UP000799118"/>
    </source>
</evidence>
<keyword evidence="3" id="KW-1185">Reference proteome</keyword>
<proteinExistence type="predicted"/>
<dbReference type="SUPFAM" id="SSF52777">
    <property type="entry name" value="CoA-dependent acyltransferases"/>
    <property type="match status" value="2"/>
</dbReference>
<dbReference type="PANTHER" id="PTHR28037">
    <property type="entry name" value="ALCOHOL O-ACETYLTRANSFERASE 1-RELATED"/>
    <property type="match status" value="1"/>
</dbReference>
<accession>A0A6A4HK18</accession>
<dbReference type="OrthoDB" id="3355480at2759"/>
<feature type="compositionally biased region" description="Basic and acidic residues" evidence="1">
    <location>
        <begin position="23"/>
        <end position="32"/>
    </location>
</feature>
<evidence type="ECO:0000256" key="1">
    <source>
        <dbReference type="SAM" id="MobiDB-lite"/>
    </source>
</evidence>
<dbReference type="PANTHER" id="PTHR28037:SF1">
    <property type="entry name" value="ALCOHOL O-ACETYLTRANSFERASE 1-RELATED"/>
    <property type="match status" value="1"/>
</dbReference>
<organism evidence="2 3">
    <name type="scientific">Gymnopus androsaceus JB14</name>
    <dbReference type="NCBI Taxonomy" id="1447944"/>
    <lineage>
        <taxon>Eukaryota</taxon>
        <taxon>Fungi</taxon>
        <taxon>Dikarya</taxon>
        <taxon>Basidiomycota</taxon>
        <taxon>Agaricomycotina</taxon>
        <taxon>Agaricomycetes</taxon>
        <taxon>Agaricomycetidae</taxon>
        <taxon>Agaricales</taxon>
        <taxon>Marasmiineae</taxon>
        <taxon>Omphalotaceae</taxon>
        <taxon>Gymnopus</taxon>
    </lineage>
</organism>
<dbReference type="AlphaFoldDB" id="A0A6A4HK18"/>
<dbReference type="Proteomes" id="UP000799118">
    <property type="component" value="Unassembled WGS sequence"/>
</dbReference>